<dbReference type="Proteomes" id="UP000199112">
    <property type="component" value="Unassembled WGS sequence"/>
</dbReference>
<keyword evidence="3" id="KW-1185">Reference proteome</keyword>
<name>A0A1H6FMM1_9EURY</name>
<feature type="region of interest" description="Disordered" evidence="1">
    <location>
        <begin position="121"/>
        <end position="140"/>
    </location>
</feature>
<dbReference type="AlphaFoldDB" id="A0A1H6FMM1"/>
<dbReference type="EMBL" id="FNWL01000001">
    <property type="protein sequence ID" value="SEH11035.1"/>
    <property type="molecule type" value="Genomic_DNA"/>
</dbReference>
<evidence type="ECO:0000256" key="1">
    <source>
        <dbReference type="SAM" id="MobiDB-lite"/>
    </source>
</evidence>
<proteinExistence type="predicted"/>
<reference evidence="3" key="1">
    <citation type="submission" date="2016-10" db="EMBL/GenBank/DDBJ databases">
        <authorList>
            <person name="Varghese N."/>
            <person name="Submissions S."/>
        </authorList>
    </citation>
    <scope>NUCLEOTIDE SEQUENCE [LARGE SCALE GENOMIC DNA]</scope>
    <source>
        <strain evidence="3">CGMCC 1.8981</strain>
    </source>
</reference>
<organism evidence="2 3">
    <name type="scientific">Natronorubrum sediminis</name>
    <dbReference type="NCBI Taxonomy" id="640943"/>
    <lineage>
        <taxon>Archaea</taxon>
        <taxon>Methanobacteriati</taxon>
        <taxon>Methanobacteriota</taxon>
        <taxon>Stenosarchaea group</taxon>
        <taxon>Halobacteria</taxon>
        <taxon>Halobacteriales</taxon>
        <taxon>Natrialbaceae</taxon>
        <taxon>Natronorubrum</taxon>
    </lineage>
</organism>
<dbReference type="RefSeq" id="WP_090503675.1">
    <property type="nucleotide sequence ID" value="NZ_FNWL01000001.1"/>
</dbReference>
<sequence length="271" mass="30452">MSRTDHIQNGEWSDDFSYDYYRQLIDTLETRFDLRTLSAYPEYRSNSSRAAFVRHDVDVCLEEALELAYFEHELGVSTTYMVFPRSPLYDLEAQRDILLEIQALGHEIGLHCDLGIRTTRDRAERPASSEGGLGPAERATIEESRSRLEALGVGPVESLSFHRPAEQLLGGPPAISGMINAYSSELLSAYISDSGGRWREGPPIDSVRAVSDADSFQLLTHPVWWGHEHVQPIDRLDAVAEKFDVTNEGVYDELVAIYPSLATRLEHPQLS</sequence>
<protein>
    <recommendedName>
        <fullName evidence="4">Polysaccharide deacetylase</fullName>
    </recommendedName>
</protein>
<accession>A0A1H6FMM1</accession>
<evidence type="ECO:0008006" key="4">
    <source>
        <dbReference type="Google" id="ProtNLM"/>
    </source>
</evidence>
<evidence type="ECO:0000313" key="3">
    <source>
        <dbReference type="Proteomes" id="UP000199112"/>
    </source>
</evidence>
<evidence type="ECO:0000313" key="2">
    <source>
        <dbReference type="EMBL" id="SEH11035.1"/>
    </source>
</evidence>
<gene>
    <name evidence="2" type="ORF">SAMN04487967_0163</name>
</gene>
<dbReference type="OrthoDB" id="301436at2157"/>